<gene>
    <name evidence="2" type="ORF">E7Z73_03585</name>
</gene>
<dbReference type="Gene3D" id="3.90.550.10">
    <property type="entry name" value="Spore Coat Polysaccharide Biosynthesis Protein SpsA, Chain A"/>
    <property type="match status" value="1"/>
</dbReference>
<dbReference type="PANTHER" id="PTHR22916:SF3">
    <property type="entry name" value="UDP-GLCNAC:BETAGAL BETA-1,3-N-ACETYLGLUCOSAMINYLTRANSFERASE-LIKE PROTEIN 1"/>
    <property type="match status" value="1"/>
</dbReference>
<protein>
    <submittedName>
        <fullName evidence="2">Glycosyltransferase family 2 protein</fullName>
    </submittedName>
</protein>
<organism evidence="2 3">
    <name type="scientific">Methanobrevibacter millerae</name>
    <dbReference type="NCBI Taxonomy" id="230361"/>
    <lineage>
        <taxon>Archaea</taxon>
        <taxon>Methanobacteriati</taxon>
        <taxon>Methanobacteriota</taxon>
        <taxon>Methanomada group</taxon>
        <taxon>Methanobacteria</taxon>
        <taxon>Methanobacteriales</taxon>
        <taxon>Methanobacteriaceae</taxon>
        <taxon>Methanobrevibacter</taxon>
    </lineage>
</organism>
<dbReference type="GO" id="GO:0016758">
    <property type="term" value="F:hexosyltransferase activity"/>
    <property type="evidence" value="ECO:0007669"/>
    <property type="project" value="UniProtKB-ARBA"/>
</dbReference>
<dbReference type="RefSeq" id="WP_303736460.1">
    <property type="nucleotide sequence ID" value="NZ_SUTE01000030.1"/>
</dbReference>
<dbReference type="PANTHER" id="PTHR22916">
    <property type="entry name" value="GLYCOSYLTRANSFERASE"/>
    <property type="match status" value="1"/>
</dbReference>
<evidence type="ECO:0000313" key="2">
    <source>
        <dbReference type="EMBL" id="MBE6504815.1"/>
    </source>
</evidence>
<accession>A0A8T3VEH4</accession>
<reference evidence="2" key="1">
    <citation type="submission" date="2019-04" db="EMBL/GenBank/DDBJ databases">
        <title>Evolution of Biomass-Degrading Anaerobic Consortia Revealed by Metagenomics.</title>
        <authorList>
            <person name="Peng X."/>
        </authorList>
    </citation>
    <scope>NUCLEOTIDE SEQUENCE</scope>
    <source>
        <strain evidence="2">SIG12</strain>
    </source>
</reference>
<evidence type="ECO:0000313" key="3">
    <source>
        <dbReference type="Proteomes" id="UP000762703"/>
    </source>
</evidence>
<proteinExistence type="predicted"/>
<dbReference type="InterPro" id="IPR001173">
    <property type="entry name" value="Glyco_trans_2-like"/>
</dbReference>
<name>A0A8T3VEH4_9EURY</name>
<feature type="domain" description="Glycosyltransferase 2-like" evidence="1">
    <location>
        <begin position="6"/>
        <end position="148"/>
    </location>
</feature>
<dbReference type="AlphaFoldDB" id="A0A8T3VEH4"/>
<dbReference type="Proteomes" id="UP000762703">
    <property type="component" value="Unassembled WGS sequence"/>
</dbReference>
<evidence type="ECO:0000259" key="1">
    <source>
        <dbReference type="Pfam" id="PF00535"/>
    </source>
</evidence>
<dbReference type="EMBL" id="SUTE01000030">
    <property type="protein sequence ID" value="MBE6504815.1"/>
    <property type="molecule type" value="Genomic_DNA"/>
</dbReference>
<comment type="caution">
    <text evidence="2">The sequence shown here is derived from an EMBL/GenBank/DDBJ whole genome shotgun (WGS) entry which is preliminary data.</text>
</comment>
<dbReference type="Pfam" id="PF00535">
    <property type="entry name" value="Glycos_transf_2"/>
    <property type="match status" value="1"/>
</dbReference>
<dbReference type="CDD" id="cd00761">
    <property type="entry name" value="Glyco_tranf_GTA_type"/>
    <property type="match status" value="1"/>
</dbReference>
<dbReference type="InterPro" id="IPR029044">
    <property type="entry name" value="Nucleotide-diphossugar_trans"/>
</dbReference>
<dbReference type="SUPFAM" id="SSF53448">
    <property type="entry name" value="Nucleotide-diphospho-sugar transferases"/>
    <property type="match status" value="1"/>
</dbReference>
<sequence>MKTDLSVIIPVYNVESYIRECLDSIVNQTIGIENIEIIIVNDKTPDNSMDIVMEYAEKYPSFKIINNEVNQGLGESRNIGLKHVTSDYVTFVDSDDFISLNAYEDALNKINEFDVDLLIYSWETYDGNDVVQTNNIHHQCYRENMLIEDINNFPKLFFLTSAWNKIYHKSLFPLLKYSKGFYEDNCVTCNVLLNAKRIFYSKDSTYYYRKNMDSITEKISKDNVIDLCNVISQLYEFNNDNVNLLTINFINDVIFWIYYYDWAICDEIYFVEKLQKSSKNIRQSDIEKFVDFFPYWNFYKEDILNLHNYDAETFLAKYKYFNHFSKVETFANLYVDTGNGFNEDEKIEITYSPKKNNNKLIFDLSKFKITENLRFDPLEGEFIKAKINNVKVLEANSNNPVTDDYQYFLTLDPFFILDAEFDDKLMIDFDLDFLTNEELANFFHQKEISIIEKNNIINEFNQNNKKGRFNFFK</sequence>